<accession>A0ABX2FBI3</accession>
<evidence type="ECO:0008006" key="3">
    <source>
        <dbReference type="Google" id="ProtNLM"/>
    </source>
</evidence>
<dbReference type="EMBL" id="JAAATY010000022">
    <property type="protein sequence ID" value="NRN68738.1"/>
    <property type="molecule type" value="Genomic_DNA"/>
</dbReference>
<dbReference type="Gene3D" id="2.30.320.10">
    <property type="entry name" value="YwqG-like"/>
    <property type="match status" value="1"/>
</dbReference>
<dbReference type="InterPro" id="IPR035948">
    <property type="entry name" value="YwqG-like_sf"/>
</dbReference>
<evidence type="ECO:0000313" key="2">
    <source>
        <dbReference type="Proteomes" id="UP000763557"/>
    </source>
</evidence>
<proteinExistence type="predicted"/>
<dbReference type="RefSeq" id="WP_173138224.1">
    <property type="nucleotide sequence ID" value="NZ_CBCSGW010000068.1"/>
</dbReference>
<evidence type="ECO:0000313" key="1">
    <source>
        <dbReference type="EMBL" id="NRN68738.1"/>
    </source>
</evidence>
<name>A0ABX2FBI3_9PSEU</name>
<dbReference type="InterPro" id="IPR015315">
    <property type="entry name" value="DUF1963"/>
</dbReference>
<protein>
    <recommendedName>
        <fullName evidence="3">DUF1963 domain-containing protein</fullName>
    </recommendedName>
</protein>
<gene>
    <name evidence="1" type="ORF">GC106_59850</name>
</gene>
<organism evidence="1 2">
    <name type="scientific">Kibdelosporangium persicum</name>
    <dbReference type="NCBI Taxonomy" id="2698649"/>
    <lineage>
        <taxon>Bacteria</taxon>
        <taxon>Bacillati</taxon>
        <taxon>Actinomycetota</taxon>
        <taxon>Actinomycetes</taxon>
        <taxon>Pseudonocardiales</taxon>
        <taxon>Pseudonocardiaceae</taxon>
        <taxon>Kibdelosporangium</taxon>
    </lineage>
</organism>
<comment type="caution">
    <text evidence="1">The sequence shown here is derived from an EMBL/GenBank/DDBJ whole genome shotgun (WGS) entry which is preliminary data.</text>
</comment>
<keyword evidence="2" id="KW-1185">Reference proteome</keyword>
<reference evidence="1 2" key="1">
    <citation type="submission" date="2020-01" db="EMBL/GenBank/DDBJ databases">
        <title>Kibdelosporangium persica a novel Actinomycetes from a hot desert in Iran.</title>
        <authorList>
            <person name="Safaei N."/>
            <person name="Zaburannyi N."/>
            <person name="Mueller R."/>
            <person name="Wink J."/>
        </authorList>
    </citation>
    <scope>NUCLEOTIDE SEQUENCE [LARGE SCALE GENOMIC DNA]</scope>
    <source>
        <strain evidence="1 2">4NS15</strain>
    </source>
</reference>
<dbReference type="Pfam" id="PF09234">
    <property type="entry name" value="DUF1963"/>
    <property type="match status" value="1"/>
</dbReference>
<dbReference type="Proteomes" id="UP000763557">
    <property type="component" value="Unassembled WGS sequence"/>
</dbReference>
<sequence>MDRYEQFRRAAIDRGIPDDEVGKFADQLRFAVWTAASGSGEEVVGQRGGLPRLPVGMEWPGGGYPLPFIASVDCALLPRAEGLPLPVDGTLLFFLHHEADVQAHPNTDKPGFARVLYVPAGTDTAVAPPPPDHDSTRFFDEDMPFLIPECGLSAWVEPVLPQWIRKRNVNHEPDAVQDLFEELKHIDELCELVDGLWPVPDQSSLLRIGGYCMKIGGQDSPWTRMAEVSVMSRHGTGSDLSTSDLFRLCDAEESRLIREWVPLAQFLTESDYHYGCFLISLDDLAAKRFDTMLSFTMFTE</sequence>
<dbReference type="SUPFAM" id="SSF103032">
    <property type="entry name" value="Hypothetical protein YwqG"/>
    <property type="match status" value="1"/>
</dbReference>